<evidence type="ECO:0000256" key="3">
    <source>
        <dbReference type="ARBA" id="ARBA00022833"/>
    </source>
</evidence>
<dbReference type="GO" id="GO:0061186">
    <property type="term" value="P:negative regulation of silent mating-type cassette heterochromatin formation"/>
    <property type="evidence" value="ECO:0007669"/>
    <property type="project" value="TreeGrafter"/>
</dbReference>
<dbReference type="Pfam" id="PF00628">
    <property type="entry name" value="PHD"/>
    <property type="match status" value="1"/>
</dbReference>
<gene>
    <name evidence="6" type="ORF">N7530_007655</name>
</gene>
<keyword evidence="1" id="KW-0479">Metal-binding</keyword>
<keyword evidence="2" id="KW-0863">Zinc-finger</keyword>
<feature type="compositionally biased region" description="Basic and acidic residues" evidence="4">
    <location>
        <begin position="252"/>
        <end position="267"/>
    </location>
</feature>
<feature type="region of interest" description="Disordered" evidence="4">
    <location>
        <begin position="1"/>
        <end position="140"/>
    </location>
</feature>
<keyword evidence="7" id="KW-1185">Reference proteome</keyword>
<feature type="compositionally biased region" description="Polar residues" evidence="4">
    <location>
        <begin position="357"/>
        <end position="371"/>
    </location>
</feature>
<feature type="compositionally biased region" description="Acidic residues" evidence="4">
    <location>
        <begin position="79"/>
        <end position="99"/>
    </location>
</feature>
<feature type="compositionally biased region" description="Low complexity" evidence="4">
    <location>
        <begin position="22"/>
        <end position="32"/>
    </location>
</feature>
<dbReference type="InterPro" id="IPR011011">
    <property type="entry name" value="Znf_FYVE_PHD"/>
</dbReference>
<dbReference type="GO" id="GO:0033698">
    <property type="term" value="C:Rpd3L complex"/>
    <property type="evidence" value="ECO:0007669"/>
    <property type="project" value="TreeGrafter"/>
</dbReference>
<comment type="caution">
    <text evidence="6">The sequence shown here is derived from an EMBL/GenBank/DDBJ whole genome shotgun (WGS) entry which is preliminary data.</text>
</comment>
<reference evidence="6" key="1">
    <citation type="submission" date="2022-12" db="EMBL/GenBank/DDBJ databases">
        <authorList>
            <person name="Petersen C."/>
        </authorList>
    </citation>
    <scope>NUCLEOTIDE SEQUENCE</scope>
    <source>
        <strain evidence="6">IBT 17660</strain>
    </source>
</reference>
<feature type="region of interest" description="Disordered" evidence="4">
    <location>
        <begin position="606"/>
        <end position="641"/>
    </location>
</feature>
<dbReference type="Gene3D" id="3.30.40.10">
    <property type="entry name" value="Zinc/RING finger domain, C3HC4 (zinc finger)"/>
    <property type="match status" value="1"/>
</dbReference>
<evidence type="ECO:0000313" key="6">
    <source>
        <dbReference type="EMBL" id="KAJ5470298.1"/>
    </source>
</evidence>
<dbReference type="Proteomes" id="UP001147760">
    <property type="component" value="Unassembled WGS sequence"/>
</dbReference>
<feature type="compositionally biased region" description="Pro residues" evidence="4">
    <location>
        <begin position="204"/>
        <end position="224"/>
    </location>
</feature>
<dbReference type="SUPFAM" id="SSF57903">
    <property type="entry name" value="FYVE/PHD zinc finger"/>
    <property type="match status" value="1"/>
</dbReference>
<evidence type="ECO:0000256" key="1">
    <source>
        <dbReference type="ARBA" id="ARBA00022723"/>
    </source>
</evidence>
<dbReference type="OrthoDB" id="418595at2759"/>
<dbReference type="GO" id="GO:0008270">
    <property type="term" value="F:zinc ion binding"/>
    <property type="evidence" value="ECO:0007669"/>
    <property type="project" value="UniProtKB-KW"/>
</dbReference>
<evidence type="ECO:0000259" key="5">
    <source>
        <dbReference type="SMART" id="SM00249"/>
    </source>
</evidence>
<dbReference type="InterPro" id="IPR003903">
    <property type="entry name" value="UIM_dom"/>
</dbReference>
<proteinExistence type="predicted"/>
<dbReference type="PROSITE" id="PS50330">
    <property type="entry name" value="UIM"/>
    <property type="match status" value="1"/>
</dbReference>
<evidence type="ECO:0000256" key="4">
    <source>
        <dbReference type="SAM" id="MobiDB-lite"/>
    </source>
</evidence>
<dbReference type="InterPro" id="IPR013083">
    <property type="entry name" value="Znf_RING/FYVE/PHD"/>
</dbReference>
<feature type="region of interest" description="Disordered" evidence="4">
    <location>
        <begin position="188"/>
        <end position="552"/>
    </location>
</feature>
<dbReference type="AlphaFoldDB" id="A0A9W9WNC1"/>
<feature type="domain" description="Zinc finger PHD-type" evidence="5">
    <location>
        <begin position="102"/>
        <end position="182"/>
    </location>
</feature>
<feature type="compositionally biased region" description="Basic and acidic residues" evidence="4">
    <location>
        <begin position="632"/>
        <end position="641"/>
    </location>
</feature>
<dbReference type="PROSITE" id="PS01359">
    <property type="entry name" value="ZF_PHD_1"/>
    <property type="match status" value="1"/>
</dbReference>
<organism evidence="6 7">
    <name type="scientific">Penicillium desertorum</name>
    <dbReference type="NCBI Taxonomy" id="1303715"/>
    <lineage>
        <taxon>Eukaryota</taxon>
        <taxon>Fungi</taxon>
        <taxon>Dikarya</taxon>
        <taxon>Ascomycota</taxon>
        <taxon>Pezizomycotina</taxon>
        <taxon>Eurotiomycetes</taxon>
        <taxon>Eurotiomycetidae</taxon>
        <taxon>Eurotiales</taxon>
        <taxon>Aspergillaceae</taxon>
        <taxon>Penicillium</taxon>
    </lineage>
</organism>
<protein>
    <recommendedName>
        <fullName evidence="5">Zinc finger PHD-type domain-containing protein</fullName>
    </recommendedName>
</protein>
<dbReference type="GO" id="GO:0070210">
    <property type="term" value="C:Rpd3L-Expanded complex"/>
    <property type="evidence" value="ECO:0007669"/>
    <property type="project" value="TreeGrafter"/>
</dbReference>
<dbReference type="GO" id="GO:0061188">
    <property type="term" value="P:negative regulation of rDNA heterochromatin formation"/>
    <property type="evidence" value="ECO:0007669"/>
    <property type="project" value="TreeGrafter"/>
</dbReference>
<evidence type="ECO:0000256" key="2">
    <source>
        <dbReference type="ARBA" id="ARBA00022771"/>
    </source>
</evidence>
<dbReference type="InterPro" id="IPR001965">
    <property type="entry name" value="Znf_PHD"/>
</dbReference>
<feature type="compositionally biased region" description="Basic residues" evidence="4">
    <location>
        <begin position="470"/>
        <end position="484"/>
    </location>
</feature>
<feature type="compositionally biased region" description="Basic and acidic residues" evidence="4">
    <location>
        <begin position="429"/>
        <end position="438"/>
    </location>
</feature>
<accession>A0A9W9WNC1</accession>
<feature type="compositionally biased region" description="Pro residues" evidence="4">
    <location>
        <begin position="458"/>
        <end position="467"/>
    </location>
</feature>
<dbReference type="SMART" id="SM00249">
    <property type="entry name" value="PHD"/>
    <property type="match status" value="1"/>
</dbReference>
<dbReference type="PANTHER" id="PTHR47793">
    <property type="entry name" value="HISTONE DEACETYLASE COMPLEX SUBUNIT CTI6"/>
    <property type="match status" value="1"/>
</dbReference>
<name>A0A9W9WNC1_9EURO</name>
<dbReference type="InterPro" id="IPR053051">
    <property type="entry name" value="HDAC_complex_subunit"/>
</dbReference>
<feature type="compositionally biased region" description="Polar residues" evidence="4">
    <location>
        <begin position="43"/>
        <end position="55"/>
    </location>
</feature>
<feature type="compositionally biased region" description="Basic and acidic residues" evidence="4">
    <location>
        <begin position="293"/>
        <end position="322"/>
    </location>
</feature>
<dbReference type="InterPro" id="IPR019786">
    <property type="entry name" value="Zinc_finger_PHD-type_CS"/>
</dbReference>
<feature type="compositionally biased region" description="Polar residues" evidence="4">
    <location>
        <begin position="334"/>
        <end position="345"/>
    </location>
</feature>
<keyword evidence="3" id="KW-0862">Zinc</keyword>
<dbReference type="EMBL" id="JAPWDO010000005">
    <property type="protein sequence ID" value="KAJ5470298.1"/>
    <property type="molecule type" value="Genomic_DNA"/>
</dbReference>
<feature type="compositionally biased region" description="Low complexity" evidence="4">
    <location>
        <begin position="225"/>
        <end position="237"/>
    </location>
</feature>
<dbReference type="PANTHER" id="PTHR47793:SF1">
    <property type="entry name" value="HISTONE DEACETYLASE COMPLEX SUBUNIT CTI6"/>
    <property type="match status" value="1"/>
</dbReference>
<feature type="compositionally biased region" description="Acidic residues" evidence="4">
    <location>
        <begin position="406"/>
        <end position="415"/>
    </location>
</feature>
<dbReference type="InterPro" id="IPR019787">
    <property type="entry name" value="Znf_PHD-finger"/>
</dbReference>
<sequence length="667" mass="72907">MTPRRSSRARTSQPSPALPQHTNSSSSSLNSLTRERSTRSNHKNNSPHESTGHRSQSIDDVEGGSKDFPHTRQRQRANDDDDDPPREEDEDDLDDEEEEVTRCLCGQQDYPGLPASRRDALGRGTIKLESGQVPTDPSDPLSEEIGSMFIQCDLCKVWQHGGCVGIMDEATSPDEYFCEECRKDLHQIKDEPDGQRSSTYLPVAPEPVPPPPPPPAPAPAPAVPEVPEVPAVPVGPVNSTVAPSPGPSSRASSRDISRRSKDPKSRTSESAAAHAKRRSTMNSRDAAYDEEELIRRAIEESKAETKSNADEADTHLGKRSRSDSLTCVFLRLNSIDSNKVANQLPGSRERAKRPRTDSPSPSAISRHSNIASHPPSDDETKPKLPVNGTRRQRTASRGQLEKEPANEPDEGETEAPEAASRRKERSSRRKGDESEHEIGSPTKTAPPEPEPSQASPNTPTPQEPTPVRPSTRKSGRPPARRGRVGRNQYTKDRDTNGNGDSGYMANSPRRGQSHEIGGDSPRVGYSGANGAHINGGESGRPSKPRHMHPQRTTMNEMKRRVAAILEFISRMQVEMAVASENSSTPTGNGDRTQGLLLKSMVDQIDSAMPSTRSDGGESGPATTDGGYGESSTNHEKEFKDLSSVEMMDVLTRHLLKWQQEYGKFGER</sequence>
<evidence type="ECO:0000313" key="7">
    <source>
        <dbReference type="Proteomes" id="UP001147760"/>
    </source>
</evidence>
<reference evidence="6" key="2">
    <citation type="journal article" date="2023" name="IMA Fungus">
        <title>Comparative genomic study of the Penicillium genus elucidates a diverse pangenome and 15 lateral gene transfer events.</title>
        <authorList>
            <person name="Petersen C."/>
            <person name="Sorensen T."/>
            <person name="Nielsen M.R."/>
            <person name="Sondergaard T.E."/>
            <person name="Sorensen J.L."/>
            <person name="Fitzpatrick D.A."/>
            <person name="Frisvad J.C."/>
            <person name="Nielsen K.L."/>
        </authorList>
    </citation>
    <scope>NUCLEOTIDE SEQUENCE</scope>
    <source>
        <strain evidence="6">IBT 17660</strain>
    </source>
</reference>